<reference evidence="1 2" key="1">
    <citation type="submission" date="2018-10" db="EMBL/GenBank/DDBJ databases">
        <authorList>
            <person name="Li J."/>
        </authorList>
    </citation>
    <scope>NUCLEOTIDE SEQUENCE [LARGE SCALE GENOMIC DNA]</scope>
    <source>
        <strain evidence="1 2">ZD1-4</strain>
    </source>
</reference>
<organism evidence="1 2">
    <name type="scientific">Mycetocola zhadangensis</name>
    <dbReference type="NCBI Taxonomy" id="1164595"/>
    <lineage>
        <taxon>Bacteria</taxon>
        <taxon>Bacillati</taxon>
        <taxon>Actinomycetota</taxon>
        <taxon>Actinomycetes</taxon>
        <taxon>Micrococcales</taxon>
        <taxon>Microbacteriaceae</taxon>
        <taxon>Mycetocola</taxon>
    </lineage>
</organism>
<dbReference type="Proteomes" id="UP000282460">
    <property type="component" value="Unassembled WGS sequence"/>
</dbReference>
<dbReference type="AlphaFoldDB" id="A0A3L7J7B3"/>
<evidence type="ECO:0000313" key="1">
    <source>
        <dbReference type="EMBL" id="RLQ86563.1"/>
    </source>
</evidence>
<keyword evidence="2" id="KW-1185">Reference proteome</keyword>
<dbReference type="SUPFAM" id="SSF47789">
    <property type="entry name" value="C-terminal domain of RNA polymerase alpha subunit"/>
    <property type="match status" value="1"/>
</dbReference>
<evidence type="ECO:0000313" key="2">
    <source>
        <dbReference type="Proteomes" id="UP000282460"/>
    </source>
</evidence>
<dbReference type="OrthoDB" id="7950977at2"/>
<accession>A0A3L7J7B3</accession>
<evidence type="ECO:0008006" key="3">
    <source>
        <dbReference type="Google" id="ProtNLM"/>
    </source>
</evidence>
<dbReference type="Gene3D" id="1.10.150.20">
    <property type="entry name" value="5' to 3' exonuclease, C-terminal subdomain"/>
    <property type="match status" value="1"/>
</dbReference>
<proteinExistence type="predicted"/>
<protein>
    <recommendedName>
        <fullName evidence="3">DNA-binding protein</fullName>
    </recommendedName>
</protein>
<gene>
    <name evidence="1" type="ORF">D9V28_05905</name>
</gene>
<name>A0A3L7J7B3_9MICO</name>
<dbReference type="EMBL" id="RCWJ01000001">
    <property type="protein sequence ID" value="RLQ86563.1"/>
    <property type="molecule type" value="Genomic_DNA"/>
</dbReference>
<sequence>MAAPTEFPRELGNVARRALAENGYTRFDQLTTVTTAELLDLHGIGAKSIRILSECLAQRGLAFREIS</sequence>
<comment type="caution">
    <text evidence="1">The sequence shown here is derived from an EMBL/GenBank/DDBJ whole genome shotgun (WGS) entry which is preliminary data.</text>
</comment>